<feature type="binding site" evidence="6">
    <location>
        <position position="14"/>
    </location>
    <ligand>
        <name>ATP</name>
        <dbReference type="ChEBI" id="CHEBI:30616"/>
    </ligand>
</feature>
<keyword evidence="6" id="KW-0963">Cytoplasm</keyword>
<feature type="active site" description="Proton donor/acceptor" evidence="6">
    <location>
        <position position="155"/>
    </location>
</feature>
<dbReference type="CDD" id="cd24010">
    <property type="entry name" value="ASKHA_NBD_AcK_PK"/>
    <property type="match status" value="1"/>
</dbReference>
<dbReference type="Pfam" id="PF00871">
    <property type="entry name" value="Acetate_kinase"/>
    <property type="match status" value="1"/>
</dbReference>
<keyword evidence="5 6" id="KW-0067">ATP-binding</keyword>
<feature type="binding site" evidence="6">
    <location>
        <begin position="216"/>
        <end position="220"/>
    </location>
    <ligand>
        <name>ATP</name>
        <dbReference type="ChEBI" id="CHEBI:30616"/>
    </ligand>
</feature>
<evidence type="ECO:0000256" key="4">
    <source>
        <dbReference type="ARBA" id="ARBA00022777"/>
    </source>
</evidence>
<keyword evidence="6" id="KW-0460">Magnesium</keyword>
<dbReference type="InterPro" id="IPR000890">
    <property type="entry name" value="Aliphatic_acid_kin_short-chain"/>
</dbReference>
<comment type="catalytic activity">
    <reaction evidence="6">
        <text>acetate + ATP = acetyl phosphate + ADP</text>
        <dbReference type="Rhea" id="RHEA:11352"/>
        <dbReference type="ChEBI" id="CHEBI:22191"/>
        <dbReference type="ChEBI" id="CHEBI:30089"/>
        <dbReference type="ChEBI" id="CHEBI:30616"/>
        <dbReference type="ChEBI" id="CHEBI:456216"/>
        <dbReference type="EC" id="2.7.2.1"/>
    </reaction>
</comment>
<dbReference type="PROSITE" id="PS01075">
    <property type="entry name" value="ACETATE_KINASE_1"/>
    <property type="match status" value="1"/>
</dbReference>
<dbReference type="EC" id="2.7.2.1" evidence="6"/>
<keyword evidence="2 6" id="KW-0808">Transferase</keyword>
<evidence type="ECO:0000256" key="2">
    <source>
        <dbReference type="ARBA" id="ARBA00022679"/>
    </source>
</evidence>
<feature type="binding site" evidence="6">
    <location>
        <position position="98"/>
    </location>
    <ligand>
        <name>substrate</name>
    </ligand>
</feature>
<dbReference type="PIRSF" id="PIRSF000722">
    <property type="entry name" value="Acetate_prop_kin"/>
    <property type="match status" value="1"/>
</dbReference>
<feature type="binding site" evidence="6">
    <location>
        <position position="396"/>
    </location>
    <ligand>
        <name>Mg(2+)</name>
        <dbReference type="ChEBI" id="CHEBI:18420"/>
    </ligand>
</feature>
<comment type="pathway">
    <text evidence="6">Metabolic intermediate biosynthesis; acetyl-CoA biosynthesis; acetyl-CoA from acetate: step 1/2.</text>
</comment>
<dbReference type="AlphaFoldDB" id="A0A2Z4Y650"/>
<evidence type="ECO:0000256" key="1">
    <source>
        <dbReference type="ARBA" id="ARBA00008748"/>
    </source>
</evidence>
<dbReference type="NCBIfam" id="TIGR00016">
    <property type="entry name" value="ackA"/>
    <property type="match status" value="1"/>
</dbReference>
<evidence type="ECO:0000256" key="3">
    <source>
        <dbReference type="ARBA" id="ARBA00022741"/>
    </source>
</evidence>
<feature type="binding site" evidence="6">
    <location>
        <begin position="339"/>
        <end position="343"/>
    </location>
    <ligand>
        <name>ATP</name>
        <dbReference type="ChEBI" id="CHEBI:30616"/>
    </ligand>
</feature>
<keyword evidence="6" id="KW-0479">Metal-binding</keyword>
<proteinExistence type="inferred from homology"/>
<comment type="similarity">
    <text evidence="1 6 7">Belongs to the acetokinase family.</text>
</comment>
<feature type="site" description="Transition state stabilizer" evidence="6">
    <location>
        <position position="249"/>
    </location>
</feature>
<name>A0A2Z4Y650_SUMC1</name>
<dbReference type="UniPathway" id="UPA00340">
    <property type="reaction ID" value="UER00458"/>
</dbReference>
<keyword evidence="3 6" id="KW-0547">Nucleotide-binding</keyword>
<accession>A0A2Z4Y650</accession>
<dbReference type="InterPro" id="IPR023865">
    <property type="entry name" value="Aliphatic_acid_kinase_CS"/>
</dbReference>
<sequence>MKVLVLNVGSSSVKFELIETSLEAIQNGTERKLGRGLVDKIGMTTSTVKFQAPGKDQFVDTPNVPDHQTAIKHVLSLLCDPKTGAIANVSEIEAVGHRVVHGGEDFVQSTLIDDAALEKIRECFELAPLHNPHNYKGIRLMQEALPNIPHVAVFDTSFHQTMPKYAYIYALPYEVYQKYKVRRYGFHGTSHRYMTYALETRFAKKPRKEFKAITVHLGNGCSLAAVDGGRSIDTSMGFTPLEGLIMGTRCGDVDPAVILYLMAKEDHSLQEMNTILNKFSGLKGISGVSNDMRELVAAMREGNERATLAVRAFAYRVRKYIGAYHAALGGADYIAFAGGIGENSPLVRELILDGMEKLGIILDKGRNNSVGGTGSLGGEITAEGSPIRAFVVPTDEELVIARDTVRCIAGVL</sequence>
<dbReference type="GO" id="GO:0000287">
    <property type="term" value="F:magnesium ion binding"/>
    <property type="evidence" value="ECO:0007669"/>
    <property type="project" value="UniProtKB-UniRule"/>
</dbReference>
<evidence type="ECO:0000313" key="9">
    <source>
        <dbReference type="Proteomes" id="UP000262583"/>
    </source>
</evidence>
<dbReference type="InterPro" id="IPR043129">
    <property type="entry name" value="ATPase_NBD"/>
</dbReference>
<reference evidence="8 9" key="1">
    <citation type="submission" date="2018-05" db="EMBL/GenBank/DDBJ databases">
        <title>A metagenomic window into the 2 km-deep terrestrial subsurface aquifer revealed taxonomically and functionally diverse microbial community comprising novel uncultured bacterial lineages.</title>
        <authorList>
            <person name="Kadnikov V.V."/>
            <person name="Mardanov A.V."/>
            <person name="Beletsky A.V."/>
            <person name="Banks D."/>
            <person name="Pimenov N.V."/>
            <person name="Frank Y.A."/>
            <person name="Karnachuk O.V."/>
            <person name="Ravin N.V."/>
        </authorList>
    </citation>
    <scope>NUCLEOTIDE SEQUENCE [LARGE SCALE GENOMIC DNA]</scope>
    <source>
        <strain evidence="8">BY</strain>
    </source>
</reference>
<dbReference type="GO" id="GO:0008776">
    <property type="term" value="F:acetate kinase activity"/>
    <property type="evidence" value="ECO:0007669"/>
    <property type="project" value="UniProtKB-UniRule"/>
</dbReference>
<comment type="subcellular location">
    <subcellularLocation>
        <location evidence="6">Cytoplasm</location>
    </subcellularLocation>
</comment>
<dbReference type="GO" id="GO:0005524">
    <property type="term" value="F:ATP binding"/>
    <property type="evidence" value="ECO:0007669"/>
    <property type="project" value="UniProtKB-KW"/>
</dbReference>
<dbReference type="PROSITE" id="PS01076">
    <property type="entry name" value="ACETATE_KINASE_2"/>
    <property type="match status" value="1"/>
</dbReference>
<dbReference type="EMBL" id="CP030759">
    <property type="protein sequence ID" value="AXA35915.1"/>
    <property type="molecule type" value="Genomic_DNA"/>
</dbReference>
<dbReference type="GO" id="GO:0006083">
    <property type="term" value="P:acetate metabolic process"/>
    <property type="evidence" value="ECO:0007669"/>
    <property type="project" value="TreeGrafter"/>
</dbReference>
<dbReference type="SUPFAM" id="SSF53067">
    <property type="entry name" value="Actin-like ATPase domain"/>
    <property type="match status" value="2"/>
</dbReference>
<dbReference type="Gene3D" id="3.30.420.40">
    <property type="match status" value="2"/>
</dbReference>
<evidence type="ECO:0000256" key="7">
    <source>
        <dbReference type="RuleBase" id="RU003835"/>
    </source>
</evidence>
<dbReference type="PANTHER" id="PTHR21060">
    <property type="entry name" value="ACETATE KINASE"/>
    <property type="match status" value="1"/>
</dbReference>
<feature type="binding site" evidence="6">
    <location>
        <begin position="291"/>
        <end position="293"/>
    </location>
    <ligand>
        <name>ATP</name>
        <dbReference type="ChEBI" id="CHEBI:30616"/>
    </ligand>
</feature>
<dbReference type="Proteomes" id="UP000262583">
    <property type="component" value="Chromosome"/>
</dbReference>
<evidence type="ECO:0000313" key="8">
    <source>
        <dbReference type="EMBL" id="AXA35915.1"/>
    </source>
</evidence>
<gene>
    <name evidence="6" type="primary">ackA</name>
    <name evidence="8" type="ORF">BRCON_1138</name>
</gene>
<comment type="function">
    <text evidence="6">Catalyzes the formation of acetyl phosphate from acetate and ATP. Can also catalyze the reverse reaction.</text>
</comment>
<comment type="cofactor">
    <cofactor evidence="6">
        <name>Mg(2+)</name>
        <dbReference type="ChEBI" id="CHEBI:18420"/>
    </cofactor>
    <cofactor evidence="6">
        <name>Mn(2+)</name>
        <dbReference type="ChEBI" id="CHEBI:29035"/>
    </cofactor>
    <text evidence="6">Mg(2+). Can also accept Mn(2+).</text>
</comment>
<feature type="site" description="Transition state stabilizer" evidence="6">
    <location>
        <position position="187"/>
    </location>
</feature>
<dbReference type="PANTHER" id="PTHR21060:SF15">
    <property type="entry name" value="ACETATE KINASE-RELATED"/>
    <property type="match status" value="1"/>
</dbReference>
<protein>
    <recommendedName>
        <fullName evidence="6">Acetate kinase</fullName>
        <ecNumber evidence="6">2.7.2.1</ecNumber>
    </recommendedName>
    <alternativeName>
        <fullName evidence="6">Acetokinase</fullName>
    </alternativeName>
</protein>
<feature type="binding site" evidence="6">
    <location>
        <position position="7"/>
    </location>
    <ligand>
        <name>Mg(2+)</name>
        <dbReference type="ChEBI" id="CHEBI:18420"/>
    </ligand>
</feature>
<dbReference type="GO" id="GO:0005737">
    <property type="term" value="C:cytoplasm"/>
    <property type="evidence" value="ECO:0007669"/>
    <property type="project" value="UniProtKB-SubCell"/>
</dbReference>
<organism evidence="8 9">
    <name type="scientific">Sumerlaea chitinivorans</name>
    <dbReference type="NCBI Taxonomy" id="2250252"/>
    <lineage>
        <taxon>Bacteria</taxon>
        <taxon>Candidatus Sumerlaeota</taxon>
        <taxon>Candidatus Sumerlaeia</taxon>
        <taxon>Candidatus Sumerlaeales</taxon>
        <taxon>Candidatus Sumerlaeaceae</taxon>
        <taxon>Candidatus Sumerlaea</taxon>
    </lineage>
</organism>
<dbReference type="GO" id="GO:0006085">
    <property type="term" value="P:acetyl-CoA biosynthetic process"/>
    <property type="evidence" value="ECO:0007669"/>
    <property type="project" value="UniProtKB-UniRule"/>
</dbReference>
<evidence type="ECO:0000256" key="6">
    <source>
        <dbReference type="HAMAP-Rule" id="MF_00020"/>
    </source>
</evidence>
<evidence type="ECO:0000256" key="5">
    <source>
        <dbReference type="ARBA" id="ARBA00022840"/>
    </source>
</evidence>
<dbReference type="KEGG" id="schv:BRCON_1138"/>
<dbReference type="PRINTS" id="PR00471">
    <property type="entry name" value="ACETATEKNASE"/>
</dbReference>
<dbReference type="InterPro" id="IPR004372">
    <property type="entry name" value="Ac/propionate_kinase"/>
</dbReference>
<keyword evidence="4 6" id="KW-0418">Kinase</keyword>
<comment type="subunit">
    <text evidence="6">Homodimer.</text>
</comment>
<dbReference type="HAMAP" id="MF_00020">
    <property type="entry name" value="Acetate_kinase"/>
    <property type="match status" value="1"/>
</dbReference>